<evidence type="ECO:0000256" key="2">
    <source>
        <dbReference type="ARBA" id="ARBA00004496"/>
    </source>
</evidence>
<dbReference type="FunFam" id="3.30.310.50:FF:000005">
    <property type="entry name" value="L antigen family member 3"/>
    <property type="match status" value="1"/>
</dbReference>
<evidence type="ECO:0000313" key="10">
    <source>
        <dbReference type="Proteomes" id="UP000075809"/>
    </source>
</evidence>
<dbReference type="AlphaFoldDB" id="A0A151X6X1"/>
<proteinExistence type="inferred from homology"/>
<evidence type="ECO:0000313" key="9">
    <source>
        <dbReference type="EMBL" id="KYQ56112.1"/>
    </source>
</evidence>
<dbReference type="EMBL" id="KQ982472">
    <property type="protein sequence ID" value="KYQ56112.1"/>
    <property type="molecule type" value="Genomic_DNA"/>
</dbReference>
<evidence type="ECO:0000256" key="1">
    <source>
        <dbReference type="ARBA" id="ARBA00004123"/>
    </source>
</evidence>
<dbReference type="GO" id="GO:0005737">
    <property type="term" value="C:cytoplasm"/>
    <property type="evidence" value="ECO:0007669"/>
    <property type="project" value="UniProtKB-SubCell"/>
</dbReference>
<name>A0A151X6X1_9HYME</name>
<reference evidence="9 10" key="1">
    <citation type="submission" date="2015-09" db="EMBL/GenBank/DDBJ databases">
        <title>Trachymyrmex zeteki WGS genome.</title>
        <authorList>
            <person name="Nygaard S."/>
            <person name="Hu H."/>
            <person name="Boomsma J."/>
            <person name="Zhang G."/>
        </authorList>
    </citation>
    <scope>NUCLEOTIDE SEQUENCE [LARGE SCALE GENOMIC DNA]</scope>
    <source>
        <strain evidence="9">Tzet28-1</strain>
        <tissue evidence="9">Whole body</tissue>
    </source>
</reference>
<dbReference type="GO" id="GO:0070525">
    <property type="term" value="P:tRNA threonylcarbamoyladenosine metabolic process"/>
    <property type="evidence" value="ECO:0007669"/>
    <property type="project" value="TreeGrafter"/>
</dbReference>
<keyword evidence="4" id="KW-0963">Cytoplasm</keyword>
<organism evidence="9 10">
    <name type="scientific">Mycetomoellerius zeteki</name>
    <dbReference type="NCBI Taxonomy" id="64791"/>
    <lineage>
        <taxon>Eukaryota</taxon>
        <taxon>Metazoa</taxon>
        <taxon>Ecdysozoa</taxon>
        <taxon>Arthropoda</taxon>
        <taxon>Hexapoda</taxon>
        <taxon>Insecta</taxon>
        <taxon>Pterygota</taxon>
        <taxon>Neoptera</taxon>
        <taxon>Endopterygota</taxon>
        <taxon>Hymenoptera</taxon>
        <taxon>Apocrita</taxon>
        <taxon>Aculeata</taxon>
        <taxon>Formicoidea</taxon>
        <taxon>Formicidae</taxon>
        <taxon>Myrmicinae</taxon>
        <taxon>Mycetomoellerius</taxon>
    </lineage>
</organism>
<keyword evidence="10" id="KW-1185">Reference proteome</keyword>
<comment type="subcellular location">
    <subcellularLocation>
        <location evidence="2">Cytoplasm</location>
    </subcellularLocation>
    <subcellularLocation>
        <location evidence="1">Nucleus</location>
    </subcellularLocation>
</comment>
<evidence type="ECO:0000256" key="5">
    <source>
        <dbReference type="ARBA" id="ARBA00022694"/>
    </source>
</evidence>
<evidence type="ECO:0000256" key="8">
    <source>
        <dbReference type="ARBA" id="ARBA00076355"/>
    </source>
</evidence>
<dbReference type="InterPro" id="IPR015419">
    <property type="entry name" value="CTAG/Pcc1"/>
</dbReference>
<dbReference type="GO" id="GO:0008033">
    <property type="term" value="P:tRNA processing"/>
    <property type="evidence" value="ECO:0007669"/>
    <property type="project" value="UniProtKB-KW"/>
</dbReference>
<evidence type="ECO:0000256" key="7">
    <source>
        <dbReference type="ARBA" id="ARBA00053047"/>
    </source>
</evidence>
<dbReference type="GO" id="GO:0005634">
    <property type="term" value="C:nucleus"/>
    <property type="evidence" value="ECO:0007669"/>
    <property type="project" value="UniProtKB-SubCell"/>
</dbReference>
<keyword evidence="6" id="KW-0539">Nucleus</keyword>
<dbReference type="Pfam" id="PF09341">
    <property type="entry name" value="Pcc1"/>
    <property type="match status" value="1"/>
</dbReference>
<evidence type="ECO:0000256" key="3">
    <source>
        <dbReference type="ARBA" id="ARBA00007073"/>
    </source>
</evidence>
<keyword evidence="5" id="KW-0819">tRNA processing</keyword>
<comment type="similarity">
    <text evidence="3">Belongs to the CTAG/PCC1 family.</text>
</comment>
<comment type="function">
    <text evidence="7">Component of the EKC/KEOPS complex that is required for the formation of a threonylcarbamoyl group on adenosine at position 37 (t(6)A37) in tRNAs that read codons beginning with adenine. The complex is probably involved in the transfer of the threonylcarbamoyl moiety of threonylcarbamoyl-AMP (TC-AMP) to the N6 group of A37. LAGE3 functions as a dimerization module for the complex.</text>
</comment>
<dbReference type="PANTHER" id="PTHR31283:SF5">
    <property type="entry name" value="EKC_KEOPS COMPLEX SUBUNIT LAGE3"/>
    <property type="match status" value="1"/>
</dbReference>
<accession>A0A151X6X1</accession>
<dbReference type="Proteomes" id="UP000075809">
    <property type="component" value="Unassembled WGS sequence"/>
</dbReference>
<protein>
    <recommendedName>
        <fullName evidence="8">L antigen family member 3</fullName>
    </recommendedName>
</protein>
<sequence>MNDLKVYPYFTNDLFIIIFAIQFTTFKTLTLHRELSVPFPSAREADVVYQVLRVDKEPSRSEVTKNITLNNNILEVSFSGKEARKVRVALTSFFDNLVLVTETIEKFGPPEPTYSHYEANN</sequence>
<evidence type="ECO:0000256" key="4">
    <source>
        <dbReference type="ARBA" id="ARBA00022490"/>
    </source>
</evidence>
<dbReference type="PANTHER" id="PTHR31283">
    <property type="entry name" value="EKC/KEOPS COMPLEX SUBUNIT PCC1 FAMILY MEMBER"/>
    <property type="match status" value="1"/>
</dbReference>
<dbReference type="Gene3D" id="3.30.310.50">
    <property type="entry name" value="Alpha-D-phosphohexomutase, C-terminal domain"/>
    <property type="match status" value="1"/>
</dbReference>
<dbReference type="GO" id="GO:0000408">
    <property type="term" value="C:EKC/KEOPS complex"/>
    <property type="evidence" value="ECO:0007669"/>
    <property type="project" value="TreeGrafter"/>
</dbReference>
<gene>
    <name evidence="9" type="ORF">ALC60_05000</name>
</gene>
<evidence type="ECO:0000256" key="6">
    <source>
        <dbReference type="ARBA" id="ARBA00023242"/>
    </source>
</evidence>